<evidence type="ECO:0000313" key="2">
    <source>
        <dbReference type="Proteomes" id="UP000031449"/>
    </source>
</evidence>
<gene>
    <name evidence="1" type="ORF">JMA_03070</name>
</gene>
<reference evidence="1 2" key="1">
    <citation type="submission" date="2014-08" db="EMBL/GenBank/DDBJ databases">
        <title>Complete genome of a marine bacteria Jeotgalibacillus malaysiensis.</title>
        <authorList>
            <person name="Yaakop A.S."/>
            <person name="Chan K.-G."/>
            <person name="Goh K.M."/>
        </authorList>
    </citation>
    <scope>NUCLEOTIDE SEQUENCE [LARGE SCALE GENOMIC DNA]</scope>
    <source>
        <strain evidence="1 2">D5</strain>
    </source>
</reference>
<name>A0A0B5ANN7_9BACL</name>
<protein>
    <recommendedName>
        <fullName evidence="3">Aminoglycoside-2''-adenylyltransferase</fullName>
    </recommendedName>
</protein>
<organism evidence="1 2">
    <name type="scientific">Jeotgalibacillus malaysiensis</name>
    <dbReference type="NCBI Taxonomy" id="1508404"/>
    <lineage>
        <taxon>Bacteria</taxon>
        <taxon>Bacillati</taxon>
        <taxon>Bacillota</taxon>
        <taxon>Bacilli</taxon>
        <taxon>Bacillales</taxon>
        <taxon>Caryophanaceae</taxon>
        <taxon>Jeotgalibacillus</taxon>
    </lineage>
</organism>
<keyword evidence="2" id="KW-1185">Reference proteome</keyword>
<dbReference type="KEGG" id="jeo:JMA_03070"/>
<accession>A0A0B5ANN7</accession>
<dbReference type="EMBL" id="CP009416">
    <property type="protein sequence ID" value="AJD89624.1"/>
    <property type="molecule type" value="Genomic_DNA"/>
</dbReference>
<evidence type="ECO:0008006" key="3">
    <source>
        <dbReference type="Google" id="ProtNLM"/>
    </source>
</evidence>
<dbReference type="OrthoDB" id="9800567at2"/>
<proteinExistence type="predicted"/>
<dbReference type="STRING" id="1508404.JMA_03070"/>
<dbReference type="HOGENOM" id="CLU_112485_0_0_9"/>
<dbReference type="BioCyc" id="JESP1508404:G14D9-9524-MONOMER"/>
<dbReference type="Proteomes" id="UP000031449">
    <property type="component" value="Chromosome"/>
</dbReference>
<dbReference type="InterPro" id="IPR043519">
    <property type="entry name" value="NT_sf"/>
</dbReference>
<dbReference type="AlphaFoldDB" id="A0A0B5ANN7"/>
<dbReference type="SUPFAM" id="SSF81301">
    <property type="entry name" value="Nucleotidyltransferase"/>
    <property type="match status" value="1"/>
</dbReference>
<sequence length="205" mass="23839">MSIDIDCWNPLSLSEVQALFHGAPVQWWIAGGWALDLYLERQTREHSDIDVVILREDHLKLQDYLQHGWELFKAIKGEIIPWKYGESLTSQIDNIWVKKKGSGSWALQVMIMDTENLQWVYKRNDQIRKAVNDIGLKSESGIPYLKPEIQLLYKGGSSRIREKDLTDLFHVLPEMAPASRCWLQAALLLQFSEGHSWVHLINHHR</sequence>
<dbReference type="InterPro" id="IPR019646">
    <property type="entry name" value="Aminoglyc_AdlTrfase"/>
</dbReference>
<evidence type="ECO:0000313" key="1">
    <source>
        <dbReference type="EMBL" id="AJD89624.1"/>
    </source>
</evidence>
<dbReference type="Pfam" id="PF10706">
    <property type="entry name" value="Aminoglyc_resit"/>
    <property type="match status" value="1"/>
</dbReference>
<dbReference type="Gene3D" id="3.30.460.40">
    <property type="match status" value="1"/>
</dbReference>